<accession>A0A166TRI4</accession>
<name>A0A166TRI4_9AGAM</name>
<reference evidence="2 3" key="1">
    <citation type="journal article" date="2016" name="Mol. Biol. Evol.">
        <title>Comparative Genomics of Early-Diverging Mushroom-Forming Fungi Provides Insights into the Origins of Lignocellulose Decay Capabilities.</title>
        <authorList>
            <person name="Nagy L.G."/>
            <person name="Riley R."/>
            <person name="Tritt A."/>
            <person name="Adam C."/>
            <person name="Daum C."/>
            <person name="Floudas D."/>
            <person name="Sun H."/>
            <person name="Yadav J.S."/>
            <person name="Pangilinan J."/>
            <person name="Larsson K.H."/>
            <person name="Matsuura K."/>
            <person name="Barry K."/>
            <person name="Labutti K."/>
            <person name="Kuo R."/>
            <person name="Ohm R.A."/>
            <person name="Bhattacharya S.S."/>
            <person name="Shirouzu T."/>
            <person name="Yoshinaga Y."/>
            <person name="Martin F.M."/>
            <person name="Grigoriev I.V."/>
            <person name="Hibbett D.S."/>
        </authorList>
    </citation>
    <scope>NUCLEOTIDE SEQUENCE [LARGE SCALE GENOMIC DNA]</scope>
    <source>
        <strain evidence="2 3">CBS 109695</strain>
    </source>
</reference>
<proteinExistence type="predicted"/>
<feature type="chain" id="PRO_5007880193" description="Secreted protein" evidence="1">
    <location>
        <begin position="22"/>
        <end position="156"/>
    </location>
</feature>
<organism evidence="2 3">
    <name type="scientific">Athelia psychrophila</name>
    <dbReference type="NCBI Taxonomy" id="1759441"/>
    <lineage>
        <taxon>Eukaryota</taxon>
        <taxon>Fungi</taxon>
        <taxon>Dikarya</taxon>
        <taxon>Basidiomycota</taxon>
        <taxon>Agaricomycotina</taxon>
        <taxon>Agaricomycetes</taxon>
        <taxon>Agaricomycetidae</taxon>
        <taxon>Atheliales</taxon>
        <taxon>Atheliaceae</taxon>
        <taxon>Athelia</taxon>
    </lineage>
</organism>
<evidence type="ECO:0000256" key="1">
    <source>
        <dbReference type="SAM" id="SignalP"/>
    </source>
</evidence>
<gene>
    <name evidence="2" type="ORF">FIBSPDRAFT_883632</name>
</gene>
<evidence type="ECO:0008006" key="4">
    <source>
        <dbReference type="Google" id="ProtNLM"/>
    </source>
</evidence>
<feature type="signal peptide" evidence="1">
    <location>
        <begin position="1"/>
        <end position="21"/>
    </location>
</feature>
<evidence type="ECO:0000313" key="2">
    <source>
        <dbReference type="EMBL" id="KZP30900.1"/>
    </source>
</evidence>
<sequence length="156" mass="17865">MRFFEMLALVLVWTWFRRCYGRYYDGRELQVSPRAESRDVPIRLEVPRYQFGFTLSPVFSLGHSLFKEPAAPALTSVYSDHAFVAFPTVLNHIGGPTVRLKTKAGAKSSNANVDLPERDDDLTERLSFNDKYWKKMTESVTPEAKVLKVWGRGCTL</sequence>
<keyword evidence="3" id="KW-1185">Reference proteome</keyword>
<keyword evidence="1" id="KW-0732">Signal</keyword>
<evidence type="ECO:0000313" key="3">
    <source>
        <dbReference type="Proteomes" id="UP000076532"/>
    </source>
</evidence>
<dbReference type="Proteomes" id="UP000076532">
    <property type="component" value="Unassembled WGS sequence"/>
</dbReference>
<dbReference type="EMBL" id="KV417491">
    <property type="protein sequence ID" value="KZP30900.1"/>
    <property type="molecule type" value="Genomic_DNA"/>
</dbReference>
<dbReference type="AlphaFoldDB" id="A0A166TRI4"/>
<protein>
    <recommendedName>
        <fullName evidence="4">Secreted protein</fullName>
    </recommendedName>
</protein>